<dbReference type="InterPro" id="IPR038729">
    <property type="entry name" value="Rad50/SbcC_AAA"/>
</dbReference>
<sequence>MGKRLVIESLEVRTDTRSVTYVFRTGVNAVTGPVGSGKSSMLELLKYSLGGSAKVMPAVRDNVQSVKVKFRAGDEHWEFTRALRSHVVQVFDLKTQESLGEWAATNRQNSRKVGPALLDALGLPPDWRIPKSRKNPTDETVPVSFWDVHKYLYLDQNSIDASVIGHKDANLNNKRIAVFELIYGLANARTVELLTERGKRRAEASALRKSAEAVSAFLQDMGDPDPAELTARKAGLLIELGRSKDALNEARNAAQSGLVSAETLNALGSKRAHLEDLLAQRDALQVAVAEAKSVTAQLNLEEQRIKRSSGASRSLSGLEFVQCPRCLQGLPYGRFDDGHCHLCGQAQEPDANDNAADSLLKVLREQRRETKDLADADEATLEGVSAQIELAEQAVLSQLRAASNSDEPRALPYIGSLEQAVAQVAVTEAAIQRIDDVEKRWATHDGLHKEADNLDVIARGMAKEESRIKLGLREDTPLLAGLSELFDEILRGLRDPWFNKAHVDTTDYLPIVDGEPFDMLAVGGGRKTIVNLAYHVANLYMSLSERTDMLLPTLLIVDSPRKNVGEGALDRAVVESIYSRLRTLQDASRDDFQMIFADNDMPTEASKWVSQHISLDYDNPFVPGVVHRGEQEPNDPKTAEEID</sequence>
<gene>
    <name evidence="2" type="ORF">NF557_07905</name>
</gene>
<dbReference type="Proteomes" id="UP001056535">
    <property type="component" value="Chromosome"/>
</dbReference>
<reference evidence="2" key="1">
    <citation type="submission" date="2022-06" db="EMBL/GenBank/DDBJ databases">
        <title>Ornithinimicrobium JY.X270.</title>
        <authorList>
            <person name="Huang Y."/>
        </authorList>
    </citation>
    <scope>NUCLEOTIDE SEQUENCE</scope>
    <source>
        <strain evidence="2">JY.X270</strain>
    </source>
</reference>
<name>A0ABY4YM60_9MICO</name>
<dbReference type="RefSeq" id="WP_252623477.1">
    <property type="nucleotide sequence ID" value="NZ_CP099490.1"/>
</dbReference>
<dbReference type="Gene3D" id="3.40.50.300">
    <property type="entry name" value="P-loop containing nucleotide triphosphate hydrolases"/>
    <property type="match status" value="1"/>
</dbReference>
<accession>A0ABY4YM60</accession>
<dbReference type="EMBL" id="CP099490">
    <property type="protein sequence ID" value="USQ77806.1"/>
    <property type="molecule type" value="Genomic_DNA"/>
</dbReference>
<dbReference type="Pfam" id="PF13476">
    <property type="entry name" value="AAA_23"/>
    <property type="match status" value="1"/>
</dbReference>
<evidence type="ECO:0000313" key="2">
    <source>
        <dbReference type="EMBL" id="USQ77806.1"/>
    </source>
</evidence>
<dbReference type="SUPFAM" id="SSF52540">
    <property type="entry name" value="P-loop containing nucleoside triphosphate hydrolases"/>
    <property type="match status" value="1"/>
</dbReference>
<evidence type="ECO:0000313" key="3">
    <source>
        <dbReference type="Proteomes" id="UP001056535"/>
    </source>
</evidence>
<proteinExistence type="predicted"/>
<feature type="domain" description="Rad50/SbcC-type AAA" evidence="1">
    <location>
        <begin position="21"/>
        <end position="74"/>
    </location>
</feature>
<dbReference type="InterPro" id="IPR027417">
    <property type="entry name" value="P-loop_NTPase"/>
</dbReference>
<evidence type="ECO:0000259" key="1">
    <source>
        <dbReference type="Pfam" id="PF13476"/>
    </source>
</evidence>
<protein>
    <submittedName>
        <fullName evidence="2">AAA family ATPase</fullName>
    </submittedName>
</protein>
<organism evidence="2 3">
    <name type="scientific">Ornithinimicrobium cryptoxanthini</name>
    <dbReference type="NCBI Taxonomy" id="2934161"/>
    <lineage>
        <taxon>Bacteria</taxon>
        <taxon>Bacillati</taxon>
        <taxon>Actinomycetota</taxon>
        <taxon>Actinomycetes</taxon>
        <taxon>Micrococcales</taxon>
        <taxon>Ornithinimicrobiaceae</taxon>
        <taxon>Ornithinimicrobium</taxon>
    </lineage>
</organism>
<keyword evidence="3" id="KW-1185">Reference proteome</keyword>